<gene>
    <name evidence="4" type="ORF">B0H15DRAFT_772722</name>
</gene>
<accession>A0AAD6XYR0</accession>
<protein>
    <submittedName>
        <fullName evidence="4">Dihydrodipicolinate synthetase</fullName>
    </submittedName>
</protein>
<evidence type="ECO:0000256" key="2">
    <source>
        <dbReference type="PIRNR" id="PIRNR001365"/>
    </source>
</evidence>
<dbReference type="PRINTS" id="PR00146">
    <property type="entry name" value="DHPICSNTHASE"/>
</dbReference>
<evidence type="ECO:0000256" key="1">
    <source>
        <dbReference type="ARBA" id="ARBA00023239"/>
    </source>
</evidence>
<dbReference type="EMBL" id="JARJCN010000009">
    <property type="protein sequence ID" value="KAJ7097832.1"/>
    <property type="molecule type" value="Genomic_DNA"/>
</dbReference>
<keyword evidence="5" id="KW-1185">Reference proteome</keyword>
<dbReference type="GO" id="GO:0008840">
    <property type="term" value="F:4-hydroxy-tetrahydrodipicolinate synthase activity"/>
    <property type="evidence" value="ECO:0007669"/>
    <property type="project" value="TreeGrafter"/>
</dbReference>
<dbReference type="CDD" id="cd00408">
    <property type="entry name" value="DHDPS-like"/>
    <property type="match status" value="1"/>
</dbReference>
<dbReference type="PIRSF" id="PIRSF001365">
    <property type="entry name" value="DHDPS"/>
    <property type="match status" value="1"/>
</dbReference>
<evidence type="ECO:0000313" key="4">
    <source>
        <dbReference type="EMBL" id="KAJ7097832.1"/>
    </source>
</evidence>
<evidence type="ECO:0000256" key="3">
    <source>
        <dbReference type="PIRSR" id="PIRSR001365-2"/>
    </source>
</evidence>
<dbReference type="InterPro" id="IPR013785">
    <property type="entry name" value="Aldolase_TIM"/>
</dbReference>
<dbReference type="PANTHER" id="PTHR12128">
    <property type="entry name" value="DIHYDRODIPICOLINATE SYNTHASE"/>
    <property type="match status" value="1"/>
</dbReference>
<dbReference type="InterPro" id="IPR002220">
    <property type="entry name" value="DapA-like"/>
</dbReference>
<dbReference type="AlphaFoldDB" id="A0AAD6XYR0"/>
<dbReference type="SUPFAM" id="SSF51569">
    <property type="entry name" value="Aldolase"/>
    <property type="match status" value="1"/>
</dbReference>
<dbReference type="Proteomes" id="UP001222325">
    <property type="component" value="Unassembled WGS sequence"/>
</dbReference>
<evidence type="ECO:0000313" key="5">
    <source>
        <dbReference type="Proteomes" id="UP001222325"/>
    </source>
</evidence>
<keyword evidence="1 2" id="KW-0456">Lyase</keyword>
<dbReference type="SMART" id="SM01130">
    <property type="entry name" value="DHDPS"/>
    <property type="match status" value="1"/>
</dbReference>
<comment type="caution">
    <text evidence="4">The sequence shown here is derived from an EMBL/GenBank/DDBJ whole genome shotgun (WGS) entry which is preliminary data.</text>
</comment>
<dbReference type="Pfam" id="PF00701">
    <property type="entry name" value="DHDPS"/>
    <property type="match status" value="1"/>
</dbReference>
<name>A0AAD6XYR0_9AGAR</name>
<reference evidence="4" key="1">
    <citation type="submission" date="2023-03" db="EMBL/GenBank/DDBJ databases">
        <title>Massive genome expansion in bonnet fungi (Mycena s.s.) driven by repeated elements and novel gene families across ecological guilds.</title>
        <authorList>
            <consortium name="Lawrence Berkeley National Laboratory"/>
            <person name="Harder C.B."/>
            <person name="Miyauchi S."/>
            <person name="Viragh M."/>
            <person name="Kuo A."/>
            <person name="Thoen E."/>
            <person name="Andreopoulos B."/>
            <person name="Lu D."/>
            <person name="Skrede I."/>
            <person name="Drula E."/>
            <person name="Henrissat B."/>
            <person name="Morin E."/>
            <person name="Kohler A."/>
            <person name="Barry K."/>
            <person name="LaButti K."/>
            <person name="Morin E."/>
            <person name="Salamov A."/>
            <person name="Lipzen A."/>
            <person name="Mereny Z."/>
            <person name="Hegedus B."/>
            <person name="Baldrian P."/>
            <person name="Stursova M."/>
            <person name="Weitz H."/>
            <person name="Taylor A."/>
            <person name="Grigoriev I.V."/>
            <person name="Nagy L.G."/>
            <person name="Martin F."/>
            <person name="Kauserud H."/>
        </authorList>
    </citation>
    <scope>NUCLEOTIDE SEQUENCE</scope>
    <source>
        <strain evidence="4">CBHHK173m</strain>
    </source>
</reference>
<sequence length="350" mass="36778">MAASVNGIHPVVPRPLKAGIFAPIPTFFLPESEDLDISSFEAHVVRIATAGVGPLIAGSMGEAIHISHVERLVLIRAARKALDAAGFLDVPLIVGTGAASTRETVQLTADAAKAGADYAIVIASGYFAGALAHNHAALKAFWTEVAEKSPMPVLIYNYPGASGGIDLDSDLITELAMECPNICGVALLTRAGHSCGNVGKLTRIADAVSGSAFTSTYPRKNPIAPFLVLGGFIDFLTPSTFARGHGAITGLGNFAPYAIRKLFELSEAARTDLSILPEAQRLQGIIARADYTIAKTSIAGTKFLLEKMYGYGGTTRKPLPPISPAAGKAIWEHPHTQDLVTLERQLSGKV</sequence>
<organism evidence="4 5">
    <name type="scientific">Mycena belliarum</name>
    <dbReference type="NCBI Taxonomy" id="1033014"/>
    <lineage>
        <taxon>Eukaryota</taxon>
        <taxon>Fungi</taxon>
        <taxon>Dikarya</taxon>
        <taxon>Basidiomycota</taxon>
        <taxon>Agaricomycotina</taxon>
        <taxon>Agaricomycetes</taxon>
        <taxon>Agaricomycetidae</taxon>
        <taxon>Agaricales</taxon>
        <taxon>Marasmiineae</taxon>
        <taxon>Mycenaceae</taxon>
        <taxon>Mycena</taxon>
    </lineage>
</organism>
<dbReference type="Gene3D" id="3.20.20.70">
    <property type="entry name" value="Aldolase class I"/>
    <property type="match status" value="1"/>
</dbReference>
<comment type="similarity">
    <text evidence="2">Belongs to the DapA family.</text>
</comment>
<feature type="binding site" evidence="3">
    <location>
        <position position="248"/>
    </location>
    <ligand>
        <name>pyruvate</name>
        <dbReference type="ChEBI" id="CHEBI:15361"/>
    </ligand>
</feature>
<dbReference type="PANTHER" id="PTHR12128:SF66">
    <property type="entry name" value="4-HYDROXY-2-OXOGLUTARATE ALDOLASE, MITOCHONDRIAL"/>
    <property type="match status" value="1"/>
</dbReference>
<proteinExistence type="inferred from homology"/>